<comment type="caution">
    <text evidence="1">The sequence shown here is derived from an EMBL/GenBank/DDBJ whole genome shotgun (WGS) entry which is preliminary data.</text>
</comment>
<dbReference type="AlphaFoldDB" id="A0A6A3HIH2"/>
<gene>
    <name evidence="1" type="ORF">PF011_g27056</name>
</gene>
<organism evidence="1 2">
    <name type="scientific">Phytophthora fragariae</name>
    <dbReference type="NCBI Taxonomy" id="53985"/>
    <lineage>
        <taxon>Eukaryota</taxon>
        <taxon>Sar</taxon>
        <taxon>Stramenopiles</taxon>
        <taxon>Oomycota</taxon>
        <taxon>Peronosporomycetes</taxon>
        <taxon>Peronosporales</taxon>
        <taxon>Peronosporaceae</taxon>
        <taxon>Phytophthora</taxon>
    </lineage>
</organism>
<sequence>MVCEGVVVRQENLQIDKVLNPKPVGWAAAVVWALVAQPTRQASLWRVHEGVVVRQEDVQINKVLNLTAGGCGTALAWAPVARLVTQASLEVVEEGVAHEGAWCKRAWFSRKAWRTYGSTRCVFSLPRRRAEADGSGVGDSVGVGASGDLSAGVGFPEWLQPGRAVPTGAATTPTRTPPIMLQDVYVSKLIAFSPDKERWM</sequence>
<reference evidence="1 2" key="1">
    <citation type="submission" date="2018-09" db="EMBL/GenBank/DDBJ databases">
        <title>Genomic investigation of the strawberry pathogen Phytophthora fragariae indicates pathogenicity is determined by transcriptional variation in three key races.</title>
        <authorList>
            <person name="Adams T.M."/>
            <person name="Armitage A.D."/>
            <person name="Sobczyk M.K."/>
            <person name="Bates H.J."/>
            <person name="Dunwell J.M."/>
            <person name="Nellist C.F."/>
            <person name="Harrison R.J."/>
        </authorList>
    </citation>
    <scope>NUCLEOTIDE SEQUENCE [LARGE SCALE GENOMIC DNA]</scope>
    <source>
        <strain evidence="1 2">SCRP245</strain>
    </source>
</reference>
<accession>A0A6A3HIH2</accession>
<name>A0A6A3HIH2_9STRA</name>
<protein>
    <submittedName>
        <fullName evidence="1">Uncharacterized protein</fullName>
    </submittedName>
</protein>
<dbReference type="EMBL" id="QXFW01003789">
    <property type="protein sequence ID" value="KAE8968772.1"/>
    <property type="molecule type" value="Genomic_DNA"/>
</dbReference>
<feature type="non-terminal residue" evidence="1">
    <location>
        <position position="200"/>
    </location>
</feature>
<evidence type="ECO:0000313" key="1">
    <source>
        <dbReference type="EMBL" id="KAE8968772.1"/>
    </source>
</evidence>
<evidence type="ECO:0000313" key="2">
    <source>
        <dbReference type="Proteomes" id="UP000460718"/>
    </source>
</evidence>
<proteinExistence type="predicted"/>
<dbReference type="Proteomes" id="UP000460718">
    <property type="component" value="Unassembled WGS sequence"/>
</dbReference>